<evidence type="ECO:0000256" key="4">
    <source>
        <dbReference type="ARBA" id="ARBA00022475"/>
    </source>
</evidence>
<feature type="transmembrane region" description="Helical" evidence="12">
    <location>
        <begin position="540"/>
        <end position="561"/>
    </location>
</feature>
<dbReference type="Pfam" id="PF14896">
    <property type="entry name" value="Arabino_trans_C"/>
    <property type="match status" value="1"/>
</dbReference>
<keyword evidence="10" id="KW-0961">Cell wall biogenesis/degradation</keyword>
<evidence type="ECO:0000259" key="15">
    <source>
        <dbReference type="Pfam" id="PF14896"/>
    </source>
</evidence>
<reference evidence="17 18" key="1">
    <citation type="journal article" date="2019" name="Emerg. Microbes Infect.">
        <title>Comprehensive subspecies identification of 175 nontuberculous mycobacteria species based on 7547 genomic profiles.</title>
        <authorList>
            <person name="Matsumoto Y."/>
            <person name="Kinjo T."/>
            <person name="Motooka D."/>
            <person name="Nabeya D."/>
            <person name="Jung N."/>
            <person name="Uechi K."/>
            <person name="Horii T."/>
            <person name="Iida T."/>
            <person name="Fujita J."/>
            <person name="Nakamura S."/>
        </authorList>
    </citation>
    <scope>NUCLEOTIDE SEQUENCE [LARGE SCALE GENOMIC DNA]</scope>
    <source>
        <strain evidence="17 18">JCM 17899</strain>
    </source>
</reference>
<evidence type="ECO:0000259" key="16">
    <source>
        <dbReference type="Pfam" id="PF17689"/>
    </source>
</evidence>
<evidence type="ECO:0000313" key="18">
    <source>
        <dbReference type="Proteomes" id="UP000467193"/>
    </source>
</evidence>
<comment type="subcellular location">
    <subcellularLocation>
        <location evidence="2">Cell membrane</location>
        <topology evidence="2">Multi-pass membrane protein</topology>
    </subcellularLocation>
</comment>
<evidence type="ECO:0000256" key="11">
    <source>
        <dbReference type="SAM" id="MobiDB-lite"/>
    </source>
</evidence>
<evidence type="ECO:0000256" key="12">
    <source>
        <dbReference type="SAM" id="Phobius"/>
    </source>
</evidence>
<keyword evidence="18" id="KW-1185">Reference proteome</keyword>
<evidence type="ECO:0000256" key="8">
    <source>
        <dbReference type="ARBA" id="ARBA00022989"/>
    </source>
</evidence>
<feature type="signal peptide" evidence="13">
    <location>
        <begin position="1"/>
        <end position="17"/>
    </location>
</feature>
<feature type="domain" description="Arabinosyltransferas concanavalin like" evidence="16">
    <location>
        <begin position="19"/>
        <end position="155"/>
    </location>
</feature>
<comment type="similarity">
    <text evidence="3">Belongs to the emb family.</text>
</comment>
<dbReference type="AlphaFoldDB" id="A0A7I7QNK2"/>
<organism evidence="17 18">
    <name type="scientific">Mycolicibacterium sediminis</name>
    <dbReference type="NCBI Taxonomy" id="1286180"/>
    <lineage>
        <taxon>Bacteria</taxon>
        <taxon>Bacillati</taxon>
        <taxon>Actinomycetota</taxon>
        <taxon>Actinomycetes</taxon>
        <taxon>Mycobacteriales</taxon>
        <taxon>Mycobacteriaceae</taxon>
        <taxon>Mycolicibacterium</taxon>
    </lineage>
</organism>
<keyword evidence="13" id="KW-0732">Signal</keyword>
<dbReference type="GO" id="GO:0071555">
    <property type="term" value="P:cell wall organization"/>
    <property type="evidence" value="ECO:0007669"/>
    <property type="project" value="UniProtKB-KW"/>
</dbReference>
<protein>
    <submittedName>
        <fullName evidence="17">Arabinosyltransferase</fullName>
    </submittedName>
</protein>
<feature type="transmembrane region" description="Helical" evidence="12">
    <location>
        <begin position="488"/>
        <end position="505"/>
    </location>
</feature>
<evidence type="ECO:0000256" key="6">
    <source>
        <dbReference type="ARBA" id="ARBA00022679"/>
    </source>
</evidence>
<evidence type="ECO:0000256" key="1">
    <source>
        <dbReference type="ARBA" id="ARBA00003001"/>
    </source>
</evidence>
<feature type="transmembrane region" description="Helical" evidence="12">
    <location>
        <begin position="581"/>
        <end position="601"/>
    </location>
</feature>
<feature type="transmembrane region" description="Helical" evidence="12">
    <location>
        <begin position="202"/>
        <end position="224"/>
    </location>
</feature>
<dbReference type="Proteomes" id="UP000467193">
    <property type="component" value="Chromosome"/>
</dbReference>
<keyword evidence="9 12" id="KW-0472">Membrane</keyword>
<dbReference type="GO" id="GO:0071766">
    <property type="term" value="P:Actinobacterium-type cell wall biogenesis"/>
    <property type="evidence" value="ECO:0007669"/>
    <property type="project" value="InterPro"/>
</dbReference>
<keyword evidence="6 17" id="KW-0808">Transferase</keyword>
<evidence type="ECO:0000256" key="5">
    <source>
        <dbReference type="ARBA" id="ARBA00022676"/>
    </source>
</evidence>
<dbReference type="EMBL" id="AP022588">
    <property type="protein sequence ID" value="BBY27968.1"/>
    <property type="molecule type" value="Genomic_DNA"/>
</dbReference>
<evidence type="ECO:0000313" key="17">
    <source>
        <dbReference type="EMBL" id="BBY27968.1"/>
    </source>
</evidence>
<evidence type="ECO:0000256" key="3">
    <source>
        <dbReference type="ARBA" id="ARBA00008195"/>
    </source>
</evidence>
<dbReference type="Pfam" id="PF04602">
    <property type="entry name" value="Arabinose_trans"/>
    <property type="match status" value="1"/>
</dbReference>
<evidence type="ECO:0000256" key="7">
    <source>
        <dbReference type="ARBA" id="ARBA00022692"/>
    </source>
</evidence>
<dbReference type="InterPro" id="IPR032731">
    <property type="entry name" value="Arabino_trans_C"/>
</dbReference>
<dbReference type="InterPro" id="IPR027451">
    <property type="entry name" value="EmbABC_dom1"/>
</dbReference>
<evidence type="ECO:0000256" key="13">
    <source>
        <dbReference type="SAM" id="SignalP"/>
    </source>
</evidence>
<dbReference type="GO" id="GO:0005886">
    <property type="term" value="C:plasma membrane"/>
    <property type="evidence" value="ECO:0007669"/>
    <property type="project" value="UniProtKB-SubCell"/>
</dbReference>
<dbReference type="InterPro" id="IPR042486">
    <property type="entry name" value="Arabino_trans_C_2"/>
</dbReference>
<feature type="transmembrane region" description="Helical" evidence="12">
    <location>
        <begin position="356"/>
        <end position="383"/>
    </location>
</feature>
<evidence type="ECO:0000256" key="2">
    <source>
        <dbReference type="ARBA" id="ARBA00004651"/>
    </source>
</evidence>
<dbReference type="Gene3D" id="2.60.120.610">
    <property type="entry name" value="arabinofuranosyltransferase like domain"/>
    <property type="match status" value="1"/>
</dbReference>
<keyword evidence="4" id="KW-1003">Cell membrane</keyword>
<evidence type="ECO:0000256" key="9">
    <source>
        <dbReference type="ARBA" id="ARBA00023136"/>
    </source>
</evidence>
<proteinExistence type="inferred from homology"/>
<dbReference type="InterPro" id="IPR007680">
    <property type="entry name" value="Arabino_trans_central"/>
</dbReference>
<feature type="transmembrane region" description="Helical" evidence="12">
    <location>
        <begin position="459"/>
        <end position="476"/>
    </location>
</feature>
<feature type="transmembrane region" description="Helical" evidence="12">
    <location>
        <begin position="511"/>
        <end position="533"/>
    </location>
</feature>
<feature type="transmembrane region" description="Helical" evidence="12">
    <location>
        <begin position="282"/>
        <end position="302"/>
    </location>
</feature>
<feature type="domain" description="Arabinofuranosyltransferase central" evidence="14">
    <location>
        <begin position="164"/>
        <end position="601"/>
    </location>
</feature>
<keyword evidence="7 12" id="KW-0812">Transmembrane</keyword>
<keyword evidence="5" id="KW-0328">Glycosyltransferase</keyword>
<dbReference type="GO" id="GO:0052636">
    <property type="term" value="F:arabinosyltransferase activity"/>
    <property type="evidence" value="ECO:0007669"/>
    <property type="project" value="InterPro"/>
</dbReference>
<evidence type="ECO:0000259" key="14">
    <source>
        <dbReference type="Pfam" id="PF04602"/>
    </source>
</evidence>
<gene>
    <name evidence="17" type="ORF">MSEDJ_20640</name>
</gene>
<feature type="transmembrane region" description="Helical" evidence="12">
    <location>
        <begin position="170"/>
        <end position="190"/>
    </location>
</feature>
<sequence length="950" mass="99312">MLGLLAALALPFAPVWVASSTLTWPAPDRATTATTASSTAMIVPYRPASLTAVVPCAALRAAVDQNAPTVLDTGDGGLLVTADAGGASVRIGGHEVAIPVPPGDCRTVIRSTPGGMAVDTADGRTVTLDGTPVPKVFGFRTALGGADAAGLTVTLSTIDRFTTTPSPLKWALIGVALLAAAGSLILLPGSPWPRPRWRPRRAWWVDAGMVAVLAGWAVVGPLAVDDGWATMIARNVAGTGNPGNYYRWWNAAEVPFAFSQELLSGLTTISVAPLWLRVPSTLLAIATWFVLSRGVLGAALPVRSATVRVRLLAALCLLATWLPFDLGTRPESFVALGVTVVLALAMRARSPRDVGLLILAAALVVPISPNGALVLAPVVVFAPTLRAALRSGSPVAAYVPALASIAAVALVVIFGDQTWDALITATDWHTFFGPALPWYDEPDRYAYLLGSDQQGSYAKRAAVLLAIATVPVVLLLRWRRPGFVARAATRLAAVTVLTLALFAVAPSKWSYHLGAAAGPFAALLVAAVVLIARRTPDRRAVVAAVLGSALLGWAAAVSFAGPNAWWIPAVYDVPWAAEGPAPLGISLIWPVIVAAMLIVLATRRPTAAPAALVVVALGTSVAVMLGSFVAAPLRRPEGSLAVANLGRVTGERVCGLADDVDVLPDGPVLPAATDADRLDGFVRGAGYPPDAAPPDPPGVGTSEFLWGSWSDPDTGRASMTSRWFAVPALAVDGGLAVSVAGRTDDGNRLLFEFGRADGAGVTPLGERSPADRPASDEDPTEPLWRSIGVDAAEVPAGADRVRIRAEDGRTDDFGWLAVTGPRLRSVVPLTRFLETRGPVLVSWPQAFLFPCVRDVPTITAGVVRTPRAVIESPRPYSIDDRTTDAGGSFAGLLAFDELHEMPTRLRGRPDVDWGALRLPPDTATVDDYSQVVTRTLVPGIHGVPVVRPER</sequence>
<evidence type="ECO:0000256" key="10">
    <source>
        <dbReference type="ARBA" id="ARBA00023316"/>
    </source>
</evidence>
<feature type="transmembrane region" description="Helical" evidence="12">
    <location>
        <begin position="608"/>
        <end position="630"/>
    </location>
</feature>
<dbReference type="InterPro" id="IPR040920">
    <property type="entry name" value="Arabino_trans_N"/>
</dbReference>
<dbReference type="Gene3D" id="2.60.120.940">
    <property type="entry name" value="EmbC, C-terminal domain, subdomain 2"/>
    <property type="match status" value="1"/>
</dbReference>
<feature type="region of interest" description="Disordered" evidence="11">
    <location>
        <begin position="761"/>
        <end position="782"/>
    </location>
</feature>
<comment type="function">
    <text evidence="1">Arabinosyl transferase responsible for the polymerization of arabinose into the arabinan of arabinogalactan.</text>
</comment>
<feature type="chain" id="PRO_5039326130" evidence="13">
    <location>
        <begin position="18"/>
        <end position="950"/>
    </location>
</feature>
<feature type="transmembrane region" description="Helical" evidence="12">
    <location>
        <begin position="309"/>
        <end position="326"/>
    </location>
</feature>
<feature type="domain" description="Arabinosyltransferase C-terminal" evidence="15">
    <location>
        <begin position="707"/>
        <end position="917"/>
    </location>
</feature>
<dbReference type="Pfam" id="PF17689">
    <property type="entry name" value="Arabino_trans_N"/>
    <property type="match status" value="1"/>
</dbReference>
<feature type="transmembrane region" description="Helical" evidence="12">
    <location>
        <begin position="395"/>
        <end position="414"/>
    </location>
</feature>
<keyword evidence="8 12" id="KW-1133">Transmembrane helix</keyword>
<name>A0A7I7QNK2_9MYCO</name>
<dbReference type="KEGG" id="msei:MSEDJ_20640"/>
<accession>A0A7I7QNK2</accession>